<gene>
    <name evidence="1" type="ORF">T4D_14349</name>
</gene>
<evidence type="ECO:0000313" key="1">
    <source>
        <dbReference type="EMBL" id="KRY87572.1"/>
    </source>
</evidence>
<dbReference type="AlphaFoldDB" id="A0A0V1FNG6"/>
<organism evidence="1 2">
    <name type="scientific">Trichinella pseudospiralis</name>
    <name type="common">Parasitic roundworm</name>
    <dbReference type="NCBI Taxonomy" id="6337"/>
    <lineage>
        <taxon>Eukaryota</taxon>
        <taxon>Metazoa</taxon>
        <taxon>Ecdysozoa</taxon>
        <taxon>Nematoda</taxon>
        <taxon>Enoplea</taxon>
        <taxon>Dorylaimia</taxon>
        <taxon>Trichinellida</taxon>
        <taxon>Trichinellidae</taxon>
        <taxon>Trichinella</taxon>
    </lineage>
</organism>
<protein>
    <submittedName>
        <fullName evidence="1">Uncharacterized protein</fullName>
    </submittedName>
</protein>
<keyword evidence="2" id="KW-1185">Reference proteome</keyword>
<proteinExistence type="predicted"/>
<name>A0A0V1FNG6_TRIPS</name>
<dbReference type="EMBL" id="JYDT01000053">
    <property type="protein sequence ID" value="KRY87572.1"/>
    <property type="molecule type" value="Genomic_DNA"/>
</dbReference>
<evidence type="ECO:0000313" key="2">
    <source>
        <dbReference type="Proteomes" id="UP000054995"/>
    </source>
</evidence>
<reference evidence="1 2" key="1">
    <citation type="submission" date="2015-01" db="EMBL/GenBank/DDBJ databases">
        <title>Evolution of Trichinella species and genotypes.</title>
        <authorList>
            <person name="Korhonen P.K."/>
            <person name="Edoardo P."/>
            <person name="Giuseppe L.R."/>
            <person name="Gasser R.B."/>
        </authorList>
    </citation>
    <scope>NUCLEOTIDE SEQUENCE [LARGE SCALE GENOMIC DNA]</scope>
    <source>
        <strain evidence="1">ISS470</strain>
    </source>
</reference>
<dbReference type="Proteomes" id="UP000054995">
    <property type="component" value="Unassembled WGS sequence"/>
</dbReference>
<comment type="caution">
    <text evidence="1">The sequence shown here is derived from an EMBL/GenBank/DDBJ whole genome shotgun (WGS) entry which is preliminary data.</text>
</comment>
<sequence length="71" mass="8430">MLWRILAQTTRFQENNATRESRDTVIVFRTLFQVDKYPLRPILKKQTLASRKTAKKFLSKLGFLLIEIPSY</sequence>
<accession>A0A0V1FNG6</accession>